<sequence length="98" mass="10733">MRTGEQQPVAGLTRVGPIPCLGSAVRLALVEWTQVSESAPRVRALESRPHHLLGEVAWVRVGLESVVLPLPLLTTCSSLESWPEGHKTWRAGPALHWL</sequence>
<evidence type="ECO:0000313" key="2">
    <source>
        <dbReference type="Proteomes" id="UP000234681"/>
    </source>
</evidence>
<name>A6J4K4_RAT</name>
<organism evidence="1 2">
    <name type="scientific">Rattus norvegicus</name>
    <name type="common">Rat</name>
    <dbReference type="NCBI Taxonomy" id="10116"/>
    <lineage>
        <taxon>Eukaryota</taxon>
        <taxon>Metazoa</taxon>
        <taxon>Chordata</taxon>
        <taxon>Craniata</taxon>
        <taxon>Vertebrata</taxon>
        <taxon>Euteleostomi</taxon>
        <taxon>Mammalia</taxon>
        <taxon>Eutheria</taxon>
        <taxon>Euarchontoglires</taxon>
        <taxon>Glires</taxon>
        <taxon>Rodentia</taxon>
        <taxon>Myomorpha</taxon>
        <taxon>Muroidea</taxon>
        <taxon>Muridae</taxon>
        <taxon>Murinae</taxon>
        <taxon>Rattus</taxon>
    </lineage>
</organism>
<dbReference type="AlphaFoldDB" id="A6J4K4"/>
<evidence type="ECO:0000313" key="1">
    <source>
        <dbReference type="EMBL" id="EDL95527.1"/>
    </source>
</evidence>
<dbReference type="Proteomes" id="UP000234681">
    <property type="component" value="Chromosome 8"/>
</dbReference>
<accession>A6J4K4</accession>
<gene>
    <name evidence="1" type="ORF">rCG_58472</name>
</gene>
<reference evidence="2" key="1">
    <citation type="submission" date="2005-09" db="EMBL/GenBank/DDBJ databases">
        <authorList>
            <person name="Mural R.J."/>
            <person name="Li P.W."/>
            <person name="Adams M.D."/>
            <person name="Amanatides P.G."/>
            <person name="Baden-Tillson H."/>
            <person name="Barnstead M."/>
            <person name="Chin S.H."/>
            <person name="Dew I."/>
            <person name="Evans C.A."/>
            <person name="Ferriera S."/>
            <person name="Flanigan M."/>
            <person name="Fosler C."/>
            <person name="Glodek A."/>
            <person name="Gu Z."/>
            <person name="Holt R.A."/>
            <person name="Jennings D."/>
            <person name="Kraft C.L."/>
            <person name="Lu F."/>
            <person name="Nguyen T."/>
            <person name="Nusskern D.R."/>
            <person name="Pfannkoch C.M."/>
            <person name="Sitter C."/>
            <person name="Sutton G.G."/>
            <person name="Venter J.C."/>
            <person name="Wang Z."/>
            <person name="Woodage T."/>
            <person name="Zheng X.H."/>
            <person name="Zhong F."/>
        </authorList>
    </citation>
    <scope>NUCLEOTIDE SEQUENCE [LARGE SCALE GENOMIC DNA]</scope>
    <source>
        <strain>BN</strain>
        <strain evidence="2">Sprague-Dawley</strain>
    </source>
</reference>
<dbReference type="EMBL" id="CH473975">
    <property type="protein sequence ID" value="EDL95527.1"/>
    <property type="molecule type" value="Genomic_DNA"/>
</dbReference>
<protein>
    <submittedName>
        <fullName evidence="1">RCG58472</fullName>
    </submittedName>
</protein>
<proteinExistence type="predicted"/>